<name>A0A2G4TZP2_YERBE</name>
<dbReference type="AlphaFoldDB" id="A0A2G4TZP2"/>
<comment type="caution">
    <text evidence="2">The sequence shown here is derived from an EMBL/GenBank/DDBJ whole genome shotgun (WGS) entry which is preliminary data.</text>
</comment>
<organism evidence="2 3">
    <name type="scientific">Yersinia bercovieri</name>
    <dbReference type="NCBI Taxonomy" id="634"/>
    <lineage>
        <taxon>Bacteria</taxon>
        <taxon>Pseudomonadati</taxon>
        <taxon>Pseudomonadota</taxon>
        <taxon>Gammaproteobacteria</taxon>
        <taxon>Enterobacterales</taxon>
        <taxon>Yersiniaceae</taxon>
        <taxon>Yersinia</taxon>
    </lineage>
</organism>
<dbReference type="Proteomes" id="UP000229378">
    <property type="component" value="Unassembled WGS sequence"/>
</dbReference>
<dbReference type="RefSeq" id="WP_032899020.1">
    <property type="nucleotide sequence ID" value="NZ_CABHPV010000094.1"/>
</dbReference>
<evidence type="ECO:0000313" key="3">
    <source>
        <dbReference type="Proteomes" id="UP000229378"/>
    </source>
</evidence>
<evidence type="ECO:0000313" key="2">
    <source>
        <dbReference type="EMBL" id="PHZ25986.1"/>
    </source>
</evidence>
<feature type="compositionally biased region" description="Polar residues" evidence="1">
    <location>
        <begin position="1"/>
        <end position="20"/>
    </location>
</feature>
<dbReference type="EMBL" id="PEHN01000031">
    <property type="protein sequence ID" value="PHZ25986.1"/>
    <property type="molecule type" value="Genomic_DNA"/>
</dbReference>
<protein>
    <submittedName>
        <fullName evidence="2">Uncharacterized protein</fullName>
    </submittedName>
</protein>
<reference evidence="2 3" key="1">
    <citation type="submission" date="2017-10" db="EMBL/GenBank/DDBJ databases">
        <authorList>
            <person name="Banno H."/>
            <person name="Chua N.-H."/>
        </authorList>
    </citation>
    <scope>NUCLEOTIDE SEQUENCE [LARGE SCALE GENOMIC DNA]</scope>
    <source>
        <strain evidence="2 3">SCPM-O-B-7607</strain>
    </source>
</reference>
<evidence type="ECO:0000256" key="1">
    <source>
        <dbReference type="SAM" id="MobiDB-lite"/>
    </source>
</evidence>
<gene>
    <name evidence="2" type="ORF">CS533_18660</name>
</gene>
<accession>A0A2G4TZP2</accession>
<proteinExistence type="predicted"/>
<feature type="region of interest" description="Disordered" evidence="1">
    <location>
        <begin position="1"/>
        <end position="23"/>
    </location>
</feature>
<dbReference type="GeneID" id="89595081"/>
<sequence>MSMINNQTGSINPESNSTLPNEGGVVKVNQHHLEKTLSDVAKIITDKSAANQCSGSYQENSDGTFHSYSTEAANAEGINNVKIYVEAEYSADNIVGYTVKFTEFDAAGNILGNVESKLDADGTTIDHHKVDDGMLNDTVTDPLIGKEFSLVESIHSFPLGSVDIVTNDIMAVTTLAGAAFAGTIIAGVF</sequence>